<dbReference type="SMART" id="SM00228">
    <property type="entry name" value="PDZ"/>
    <property type="match status" value="1"/>
</dbReference>
<dbReference type="AlphaFoldDB" id="A0A8S4A3V4"/>
<dbReference type="GO" id="GO:0005739">
    <property type="term" value="C:mitochondrion"/>
    <property type="evidence" value="ECO:0007669"/>
    <property type="project" value="GOC"/>
</dbReference>
<accession>A0A8S4A3V4</accession>
<reference evidence="3" key="1">
    <citation type="submission" date="2021-04" db="EMBL/GenBank/DDBJ databases">
        <authorList>
            <consortium name="Molecular Ecology Group"/>
        </authorList>
    </citation>
    <scope>NUCLEOTIDE SEQUENCE</scope>
</reference>
<dbReference type="Proteomes" id="UP000678393">
    <property type="component" value="Unassembled WGS sequence"/>
</dbReference>
<feature type="non-terminal residue" evidence="3">
    <location>
        <position position="1"/>
    </location>
</feature>
<protein>
    <recommendedName>
        <fullName evidence="2">PDZ domain-containing protein</fullName>
    </recommendedName>
</protein>
<dbReference type="PANTHER" id="PTHR21519">
    <property type="entry name" value="PDZ DOMAIN-CONTAINING PROTEIN 8"/>
    <property type="match status" value="1"/>
</dbReference>
<name>A0A8S4A3V4_9EUPU</name>
<dbReference type="InterPro" id="IPR001478">
    <property type="entry name" value="PDZ"/>
</dbReference>
<proteinExistence type="predicted"/>
<comment type="caution">
    <text evidence="3">The sequence shown here is derived from an EMBL/GenBank/DDBJ whole genome shotgun (WGS) entry which is preliminary data.</text>
</comment>
<feature type="region of interest" description="Disordered" evidence="1">
    <location>
        <begin position="111"/>
        <end position="154"/>
    </location>
</feature>
<organism evidence="3 4">
    <name type="scientific">Candidula unifasciata</name>
    <dbReference type="NCBI Taxonomy" id="100452"/>
    <lineage>
        <taxon>Eukaryota</taxon>
        <taxon>Metazoa</taxon>
        <taxon>Spiralia</taxon>
        <taxon>Lophotrochozoa</taxon>
        <taxon>Mollusca</taxon>
        <taxon>Gastropoda</taxon>
        <taxon>Heterobranchia</taxon>
        <taxon>Euthyneura</taxon>
        <taxon>Panpulmonata</taxon>
        <taxon>Eupulmonata</taxon>
        <taxon>Stylommatophora</taxon>
        <taxon>Helicina</taxon>
        <taxon>Helicoidea</taxon>
        <taxon>Geomitridae</taxon>
        <taxon>Candidula</taxon>
    </lineage>
</organism>
<dbReference type="EMBL" id="CAJHNH020008537">
    <property type="protein sequence ID" value="CAG5136477.1"/>
    <property type="molecule type" value="Genomic_DNA"/>
</dbReference>
<feature type="domain" description="PDZ" evidence="2">
    <location>
        <begin position="6"/>
        <end position="90"/>
    </location>
</feature>
<dbReference type="InterPro" id="IPR039275">
    <property type="entry name" value="PDZD8"/>
</dbReference>
<evidence type="ECO:0000313" key="4">
    <source>
        <dbReference type="Proteomes" id="UP000678393"/>
    </source>
</evidence>
<evidence type="ECO:0000256" key="1">
    <source>
        <dbReference type="SAM" id="MobiDB-lite"/>
    </source>
</evidence>
<dbReference type="GO" id="GO:0044233">
    <property type="term" value="C:mitochondria-associated endoplasmic reticulum membrane contact site"/>
    <property type="evidence" value="ECO:0007669"/>
    <property type="project" value="InterPro"/>
</dbReference>
<keyword evidence="4" id="KW-1185">Reference proteome</keyword>
<dbReference type="GO" id="GO:1990456">
    <property type="term" value="P:mitochondrion-endoplasmic reticulum membrane tethering"/>
    <property type="evidence" value="ECO:0007669"/>
    <property type="project" value="InterPro"/>
</dbReference>
<feature type="non-terminal residue" evidence="3">
    <location>
        <position position="154"/>
    </location>
</feature>
<dbReference type="Pfam" id="PF13180">
    <property type="entry name" value="PDZ_2"/>
    <property type="match status" value="1"/>
</dbReference>
<evidence type="ECO:0000313" key="3">
    <source>
        <dbReference type="EMBL" id="CAG5136477.1"/>
    </source>
</evidence>
<dbReference type="Gene3D" id="2.30.42.10">
    <property type="match status" value="1"/>
</dbReference>
<gene>
    <name evidence="3" type="ORF">CUNI_LOCUS22035</name>
</gene>
<feature type="compositionally biased region" description="Polar residues" evidence="1">
    <location>
        <begin position="128"/>
        <end position="145"/>
    </location>
</feature>
<dbReference type="InterPro" id="IPR036034">
    <property type="entry name" value="PDZ_sf"/>
</dbReference>
<evidence type="ECO:0000259" key="2">
    <source>
        <dbReference type="PROSITE" id="PS50106"/>
    </source>
</evidence>
<dbReference type="GO" id="GO:0051560">
    <property type="term" value="P:mitochondrial calcium ion homeostasis"/>
    <property type="evidence" value="ECO:0007669"/>
    <property type="project" value="InterPro"/>
</dbReference>
<dbReference type="PANTHER" id="PTHR21519:SF1">
    <property type="entry name" value="PDZ DOMAIN-CONTAINING PROTEIN 8"/>
    <property type="match status" value="1"/>
</dbReference>
<sequence>TRVMMNVELVKNSTDQSLGMMVKDELLPDRLHPVVMIGEVSVGSPAHMANIQQGDILTGVAGNKVTSAKQAMKNLKWAKDRIQIQVERPGIELSTPASTKDDISLVPQKASSWHNGCMPEKTLDTEVLPNSSTNSSAPSQFSTGSPKFRSQVKE</sequence>
<dbReference type="PROSITE" id="PS50106">
    <property type="entry name" value="PDZ"/>
    <property type="match status" value="1"/>
</dbReference>
<dbReference type="SUPFAM" id="SSF50156">
    <property type="entry name" value="PDZ domain-like"/>
    <property type="match status" value="1"/>
</dbReference>